<dbReference type="Proteomes" id="UP001429984">
    <property type="component" value="Unassembled WGS sequence"/>
</dbReference>
<dbReference type="SMART" id="SM00354">
    <property type="entry name" value="HTH_LACI"/>
    <property type="match status" value="1"/>
</dbReference>
<proteinExistence type="predicted"/>
<name>A0ABS0B8G6_9GAMM</name>
<sequence>MTDSSLRPRRRSRTAAASTAAGATEPAVLPGKATINDIARLTGVSKKTVSRVINDSPLVHPETREKILALMKQLGYTPDPQARGLAFRRSFLIGMVYDNPTAQYIVNMQYGALDALRDSGYELVVHPCDSTREDYIEAVRRFALQQKLHGVILIPRVSEDEQLAAALREIGVRYVRIASIPLDAASNMVVTHDRQAGTEAANYLESLGHRTVGLITGPRRYRSTIERGGGFVEGLAERGIELAPDYVYEGGYTFDSGVAGAEYLLAKSPRPTAIFACNDEMAAGVYKAAMRRGLSIPGDLSVVGYDDSPLASQLWPALTTIHLPIRDLGRRAAQMLLADERAPDEEGASASRNVTPHLVVRDSSQRPRT</sequence>
<dbReference type="SUPFAM" id="SSF53822">
    <property type="entry name" value="Periplasmic binding protein-like I"/>
    <property type="match status" value="1"/>
</dbReference>
<reference evidence="6 7" key="1">
    <citation type="submission" date="2020-11" db="EMBL/GenBank/DDBJ databases">
        <title>Draft Genome Sequence and Secondary Metabolite Biosynthetic Potential of the Lysobacter niastensis Type strain DSM 18481.</title>
        <authorList>
            <person name="Turrini P."/>
            <person name="Artuso I."/>
            <person name="Tescari M."/>
            <person name="Lugli G.A."/>
            <person name="Frangipani E."/>
            <person name="Ventura M."/>
            <person name="Visca P."/>
        </authorList>
    </citation>
    <scope>NUCLEOTIDE SEQUENCE [LARGE SCALE GENOMIC DNA]</scope>
    <source>
        <strain evidence="6 7">DSM 18481</strain>
    </source>
</reference>
<evidence type="ECO:0000256" key="3">
    <source>
        <dbReference type="ARBA" id="ARBA00023163"/>
    </source>
</evidence>
<feature type="region of interest" description="Disordered" evidence="4">
    <location>
        <begin position="340"/>
        <end position="369"/>
    </location>
</feature>
<dbReference type="InterPro" id="IPR028082">
    <property type="entry name" value="Peripla_BP_I"/>
</dbReference>
<gene>
    <name evidence="6" type="ORF">IU514_14695</name>
</gene>
<dbReference type="EMBL" id="JADLZT010000008">
    <property type="protein sequence ID" value="MBF6025280.1"/>
    <property type="molecule type" value="Genomic_DNA"/>
</dbReference>
<keyword evidence="2 6" id="KW-0238">DNA-binding</keyword>
<evidence type="ECO:0000256" key="1">
    <source>
        <dbReference type="ARBA" id="ARBA00023015"/>
    </source>
</evidence>
<evidence type="ECO:0000259" key="5">
    <source>
        <dbReference type="PROSITE" id="PS50932"/>
    </source>
</evidence>
<dbReference type="PANTHER" id="PTHR30146:SF153">
    <property type="entry name" value="LACTOSE OPERON REPRESSOR"/>
    <property type="match status" value="1"/>
</dbReference>
<dbReference type="CDD" id="cd01545">
    <property type="entry name" value="PBP1_SalR"/>
    <property type="match status" value="1"/>
</dbReference>
<dbReference type="RefSeq" id="WP_194931889.1">
    <property type="nucleotide sequence ID" value="NZ_JADLZT010000008.1"/>
</dbReference>
<keyword evidence="3" id="KW-0804">Transcription</keyword>
<keyword evidence="7" id="KW-1185">Reference proteome</keyword>
<feature type="region of interest" description="Disordered" evidence="4">
    <location>
        <begin position="1"/>
        <end position="23"/>
    </location>
</feature>
<dbReference type="SUPFAM" id="SSF47413">
    <property type="entry name" value="lambda repressor-like DNA-binding domains"/>
    <property type="match status" value="1"/>
</dbReference>
<feature type="compositionally biased region" description="Basic and acidic residues" evidence="4">
    <location>
        <begin position="359"/>
        <end position="369"/>
    </location>
</feature>
<organism evidence="6 7">
    <name type="scientific">Lysobacter niastensis</name>
    <dbReference type="NCBI Taxonomy" id="380629"/>
    <lineage>
        <taxon>Bacteria</taxon>
        <taxon>Pseudomonadati</taxon>
        <taxon>Pseudomonadota</taxon>
        <taxon>Gammaproteobacteria</taxon>
        <taxon>Lysobacterales</taxon>
        <taxon>Lysobacteraceae</taxon>
        <taxon>Lysobacter</taxon>
    </lineage>
</organism>
<dbReference type="PROSITE" id="PS50932">
    <property type="entry name" value="HTH_LACI_2"/>
    <property type="match status" value="1"/>
</dbReference>
<evidence type="ECO:0000313" key="6">
    <source>
        <dbReference type="EMBL" id="MBF6025280.1"/>
    </source>
</evidence>
<feature type="domain" description="HTH lacI-type" evidence="5">
    <location>
        <begin position="33"/>
        <end position="87"/>
    </location>
</feature>
<dbReference type="InterPro" id="IPR010982">
    <property type="entry name" value="Lambda_DNA-bd_dom_sf"/>
</dbReference>
<accession>A0ABS0B8G6</accession>
<dbReference type="Gene3D" id="1.10.260.40">
    <property type="entry name" value="lambda repressor-like DNA-binding domains"/>
    <property type="match status" value="1"/>
</dbReference>
<evidence type="ECO:0000256" key="4">
    <source>
        <dbReference type="SAM" id="MobiDB-lite"/>
    </source>
</evidence>
<protein>
    <submittedName>
        <fullName evidence="6">LacI family DNA-binding transcriptional regulator</fullName>
    </submittedName>
</protein>
<evidence type="ECO:0000313" key="7">
    <source>
        <dbReference type="Proteomes" id="UP001429984"/>
    </source>
</evidence>
<dbReference type="Pfam" id="PF00356">
    <property type="entry name" value="LacI"/>
    <property type="match status" value="1"/>
</dbReference>
<dbReference type="CDD" id="cd01392">
    <property type="entry name" value="HTH_LacI"/>
    <property type="match status" value="1"/>
</dbReference>
<dbReference type="InterPro" id="IPR046335">
    <property type="entry name" value="LacI/GalR-like_sensor"/>
</dbReference>
<feature type="compositionally biased region" description="Low complexity" evidence="4">
    <location>
        <begin position="14"/>
        <end position="23"/>
    </location>
</feature>
<dbReference type="PROSITE" id="PS00356">
    <property type="entry name" value="HTH_LACI_1"/>
    <property type="match status" value="1"/>
</dbReference>
<dbReference type="Gene3D" id="3.40.50.2300">
    <property type="match status" value="2"/>
</dbReference>
<dbReference type="InterPro" id="IPR000843">
    <property type="entry name" value="HTH_LacI"/>
</dbReference>
<dbReference type="GO" id="GO:0003677">
    <property type="term" value="F:DNA binding"/>
    <property type="evidence" value="ECO:0007669"/>
    <property type="project" value="UniProtKB-KW"/>
</dbReference>
<comment type="caution">
    <text evidence="6">The sequence shown here is derived from an EMBL/GenBank/DDBJ whole genome shotgun (WGS) entry which is preliminary data.</text>
</comment>
<dbReference type="PANTHER" id="PTHR30146">
    <property type="entry name" value="LACI-RELATED TRANSCRIPTIONAL REPRESSOR"/>
    <property type="match status" value="1"/>
</dbReference>
<dbReference type="Pfam" id="PF13377">
    <property type="entry name" value="Peripla_BP_3"/>
    <property type="match status" value="1"/>
</dbReference>
<evidence type="ECO:0000256" key="2">
    <source>
        <dbReference type="ARBA" id="ARBA00023125"/>
    </source>
</evidence>
<keyword evidence="1" id="KW-0805">Transcription regulation</keyword>
<dbReference type="PRINTS" id="PR00036">
    <property type="entry name" value="HTHLACI"/>
</dbReference>